<dbReference type="Gene3D" id="1.10.1740.10">
    <property type="match status" value="1"/>
</dbReference>
<evidence type="ECO:0000259" key="5">
    <source>
        <dbReference type="Pfam" id="PF04542"/>
    </source>
</evidence>
<evidence type="ECO:0000256" key="4">
    <source>
        <dbReference type="ARBA" id="ARBA00023163"/>
    </source>
</evidence>
<dbReference type="Gene3D" id="1.20.140.160">
    <property type="match status" value="1"/>
</dbReference>
<dbReference type="Pfam" id="PF04542">
    <property type="entry name" value="Sigma70_r2"/>
    <property type="match status" value="1"/>
</dbReference>
<dbReference type="PANTHER" id="PTHR30385">
    <property type="entry name" value="SIGMA FACTOR F FLAGELLAR"/>
    <property type="match status" value="1"/>
</dbReference>
<dbReference type="InterPro" id="IPR013324">
    <property type="entry name" value="RNA_pol_sigma_r3/r4-like"/>
</dbReference>
<dbReference type="RefSeq" id="WP_145371375.1">
    <property type="nucleotide sequence ID" value="NZ_CP036275.1"/>
</dbReference>
<feature type="domain" description="RNA polymerase sigma-70 region 2" evidence="5">
    <location>
        <begin position="20"/>
        <end position="91"/>
    </location>
</feature>
<accession>A0A517ZCJ9</accession>
<dbReference type="SUPFAM" id="SSF88659">
    <property type="entry name" value="Sigma3 and sigma4 domains of RNA polymerase sigma factors"/>
    <property type="match status" value="1"/>
</dbReference>
<dbReference type="Pfam" id="PF04545">
    <property type="entry name" value="Sigma70_r4"/>
    <property type="match status" value="1"/>
</dbReference>
<name>A0A517ZCJ9_9PLAN</name>
<proteinExistence type="predicted"/>
<dbReference type="GO" id="GO:0003677">
    <property type="term" value="F:DNA binding"/>
    <property type="evidence" value="ECO:0007669"/>
    <property type="project" value="UniProtKB-KW"/>
</dbReference>
<dbReference type="Proteomes" id="UP000320496">
    <property type="component" value="Chromosome"/>
</dbReference>
<keyword evidence="4" id="KW-0804">Transcription</keyword>
<dbReference type="OrthoDB" id="9799825at2"/>
<evidence type="ECO:0000256" key="1">
    <source>
        <dbReference type="ARBA" id="ARBA00023015"/>
    </source>
</evidence>
<evidence type="ECO:0000256" key="2">
    <source>
        <dbReference type="ARBA" id="ARBA00023082"/>
    </source>
</evidence>
<keyword evidence="1" id="KW-0805">Transcription regulation</keyword>
<dbReference type="SUPFAM" id="SSF88946">
    <property type="entry name" value="Sigma2 domain of RNA polymerase sigma factors"/>
    <property type="match status" value="1"/>
</dbReference>
<reference evidence="7 8" key="1">
    <citation type="submission" date="2019-02" db="EMBL/GenBank/DDBJ databases">
        <title>Deep-cultivation of Planctomycetes and their phenomic and genomic characterization uncovers novel biology.</title>
        <authorList>
            <person name="Wiegand S."/>
            <person name="Jogler M."/>
            <person name="Boedeker C."/>
            <person name="Pinto D."/>
            <person name="Vollmers J."/>
            <person name="Rivas-Marin E."/>
            <person name="Kohn T."/>
            <person name="Peeters S.H."/>
            <person name="Heuer A."/>
            <person name="Rast P."/>
            <person name="Oberbeckmann S."/>
            <person name="Bunk B."/>
            <person name="Jeske O."/>
            <person name="Meyerdierks A."/>
            <person name="Storesund J.E."/>
            <person name="Kallscheuer N."/>
            <person name="Luecker S."/>
            <person name="Lage O.M."/>
            <person name="Pohl T."/>
            <person name="Merkel B.J."/>
            <person name="Hornburger P."/>
            <person name="Mueller R.-W."/>
            <person name="Bruemmer F."/>
            <person name="Labrenz M."/>
            <person name="Spormann A.M."/>
            <person name="Op den Camp H."/>
            <person name="Overmann J."/>
            <person name="Amann R."/>
            <person name="Jetten M.S.M."/>
            <person name="Mascher T."/>
            <person name="Medema M.H."/>
            <person name="Devos D.P."/>
            <person name="Kaster A.-K."/>
            <person name="Ovreas L."/>
            <person name="Rohde M."/>
            <person name="Galperin M.Y."/>
            <person name="Jogler C."/>
        </authorList>
    </citation>
    <scope>NUCLEOTIDE SEQUENCE [LARGE SCALE GENOMIC DNA]</scope>
    <source>
        <strain evidence="7 8">Mal4</strain>
    </source>
</reference>
<evidence type="ECO:0000259" key="6">
    <source>
        <dbReference type="Pfam" id="PF04545"/>
    </source>
</evidence>
<dbReference type="InterPro" id="IPR013325">
    <property type="entry name" value="RNA_pol_sigma_r2"/>
</dbReference>
<protein>
    <submittedName>
        <fullName evidence="7">RNA polymerase sigma factor FliA</fullName>
    </submittedName>
</protein>
<dbReference type="GO" id="GO:0006352">
    <property type="term" value="P:DNA-templated transcription initiation"/>
    <property type="evidence" value="ECO:0007669"/>
    <property type="project" value="InterPro"/>
</dbReference>
<keyword evidence="3" id="KW-0238">DNA-binding</keyword>
<dbReference type="KEGG" id="mri:Mal4_45800"/>
<gene>
    <name evidence="7" type="primary">fliA_1</name>
    <name evidence="7" type="ORF">Mal4_45800</name>
</gene>
<dbReference type="InterPro" id="IPR007630">
    <property type="entry name" value="RNA_pol_sigma70_r4"/>
</dbReference>
<dbReference type="GO" id="GO:0016987">
    <property type="term" value="F:sigma factor activity"/>
    <property type="evidence" value="ECO:0007669"/>
    <property type="project" value="UniProtKB-KW"/>
</dbReference>
<dbReference type="PANTHER" id="PTHR30385:SF7">
    <property type="entry name" value="RNA POLYMERASE SIGMA FACTOR FLIA"/>
    <property type="match status" value="1"/>
</dbReference>
<dbReference type="AlphaFoldDB" id="A0A517ZCJ9"/>
<dbReference type="InterPro" id="IPR007627">
    <property type="entry name" value="RNA_pol_sigma70_r2"/>
</dbReference>
<keyword evidence="8" id="KW-1185">Reference proteome</keyword>
<evidence type="ECO:0000313" key="8">
    <source>
        <dbReference type="Proteomes" id="UP000320496"/>
    </source>
</evidence>
<dbReference type="CDD" id="cd06171">
    <property type="entry name" value="Sigma70_r4"/>
    <property type="match status" value="1"/>
</dbReference>
<dbReference type="EMBL" id="CP036275">
    <property type="protein sequence ID" value="QDU40224.1"/>
    <property type="molecule type" value="Genomic_DNA"/>
</dbReference>
<keyword evidence="2" id="KW-0731">Sigma factor</keyword>
<organism evidence="7 8">
    <name type="scientific">Maioricimonas rarisocia</name>
    <dbReference type="NCBI Taxonomy" id="2528026"/>
    <lineage>
        <taxon>Bacteria</taxon>
        <taxon>Pseudomonadati</taxon>
        <taxon>Planctomycetota</taxon>
        <taxon>Planctomycetia</taxon>
        <taxon>Planctomycetales</taxon>
        <taxon>Planctomycetaceae</taxon>
        <taxon>Maioricimonas</taxon>
    </lineage>
</organism>
<dbReference type="NCBIfam" id="TIGR02937">
    <property type="entry name" value="sigma70-ECF"/>
    <property type="match status" value="1"/>
</dbReference>
<evidence type="ECO:0000313" key="7">
    <source>
        <dbReference type="EMBL" id="QDU40224.1"/>
    </source>
</evidence>
<evidence type="ECO:0000256" key="3">
    <source>
        <dbReference type="ARBA" id="ARBA00023125"/>
    </source>
</evidence>
<dbReference type="InterPro" id="IPR014284">
    <property type="entry name" value="RNA_pol_sigma-70_dom"/>
</dbReference>
<sequence>MDSALRTYRDAARKGDRDRLVLEHLEYVRHVVGKLISDLPAGTDLENLEAAGVLGLVEAATQFDAARGVAFTTYAYPRIRGAVLDELRRNSPLSQTMAQRWARIRAASLEFENSATPEALAEQTGLTVEEVEECLQAVRLLNPDSWQDELHTGVSTDTAEAAEVALDRDEEKRVLADAIESLPERERIVITLYYSEDLRLKEIGAVLDMTESGVSRLLARAELQLGQIVRDRLG</sequence>
<feature type="domain" description="RNA polymerase sigma-70 region 4" evidence="6">
    <location>
        <begin position="178"/>
        <end position="221"/>
    </location>
</feature>